<sequence length="482" mass="55165">MKFRKATLTLALLTAATGLPLRAQNQGVHQQSSQYEAPTDPLVRQKLEKWQDQKFGLILHWGLYAVPGIIESWELCSESWIERDSTVAYEDYKKRYWGLSQQFTPTKFDPEQWARVARQAGMRYLVFTTKHHDGFAMFDTKQSDFSITQGPFRSNPRANVAKYVFEAFRKEGFMLGAYFSKPDWHSENFWWPKYATPDRNVNYDIRKYPWRWQQYQQFTYNQISELMHDYGSLDILWLDGGWVRPRETVNAEVRAWGAPIPEFSQDVNMPRIAAMARQAQPGLLMVDRTVHGPYENYQTPEQRVPDHKIDNPWESCLTLANNWGYVPNDQYKSPTRIIHSLAEVVAKGGSLLLGVGPKPDGTLADEAVTRLREIGQWLDVNGAAIYNTRTTAHYQDGRTYFTQSKTGTRYAIACLAEDKPTPTVVEWAGNAPKKGSRMTLLQTGKPVTWTRQGNKVRVTLPATLAKQAGAYPALAFAFTAEQ</sequence>
<evidence type="ECO:0000256" key="1">
    <source>
        <dbReference type="ARBA" id="ARBA00004071"/>
    </source>
</evidence>
<keyword evidence="5" id="KW-0378">Hydrolase</keyword>
<protein>
    <recommendedName>
        <fullName evidence="3">alpha-L-fucosidase</fullName>
        <ecNumber evidence="3">3.2.1.51</ecNumber>
    </recommendedName>
</protein>
<accession>A0ABU3TNA2</accession>
<dbReference type="InterPro" id="IPR016286">
    <property type="entry name" value="FUC_metazoa-typ"/>
</dbReference>
<dbReference type="InterPro" id="IPR000933">
    <property type="entry name" value="Glyco_hydro_29"/>
</dbReference>
<dbReference type="InterPro" id="IPR017853">
    <property type="entry name" value="GH"/>
</dbReference>
<keyword evidence="4 7" id="KW-0732">Signal</keyword>
<dbReference type="InterPro" id="IPR013780">
    <property type="entry name" value="Glyco_hydro_b"/>
</dbReference>
<comment type="similarity">
    <text evidence="2">Belongs to the glycosyl hydrolase 29 family.</text>
</comment>
<organism evidence="9 10">
    <name type="scientific">Hymenobacter endophyticus</name>
    <dbReference type="NCBI Taxonomy" id="3076335"/>
    <lineage>
        <taxon>Bacteria</taxon>
        <taxon>Pseudomonadati</taxon>
        <taxon>Bacteroidota</taxon>
        <taxon>Cytophagia</taxon>
        <taxon>Cytophagales</taxon>
        <taxon>Hymenobacteraceae</taxon>
        <taxon>Hymenobacter</taxon>
    </lineage>
</organism>
<feature type="domain" description="Glycoside hydrolase family 29 N-terminal" evidence="8">
    <location>
        <begin position="24"/>
        <end position="382"/>
    </location>
</feature>
<evidence type="ECO:0000256" key="5">
    <source>
        <dbReference type="ARBA" id="ARBA00022801"/>
    </source>
</evidence>
<feature type="chain" id="PRO_5047101418" description="alpha-L-fucosidase" evidence="7">
    <location>
        <begin position="24"/>
        <end position="482"/>
    </location>
</feature>
<evidence type="ECO:0000256" key="6">
    <source>
        <dbReference type="ARBA" id="ARBA00023295"/>
    </source>
</evidence>
<reference evidence="9 10" key="1">
    <citation type="submission" date="2023-10" db="EMBL/GenBank/DDBJ databases">
        <title>Hymenobacter endophyticus sp. nov., an isolate from the leaf tissues of wheat.</title>
        <authorList>
            <person name="Dai Y."/>
        </authorList>
    </citation>
    <scope>NUCLEOTIDE SEQUENCE [LARGE SCALE GENOMIC DNA]</scope>
    <source>
        <strain evidence="9 10">ZK17L-C2</strain>
    </source>
</reference>
<comment type="function">
    <text evidence="1">Alpha-L-fucosidase is responsible for hydrolyzing the alpha-1,6-linked fucose joined to the reducing-end N-acetylglucosamine of the carbohydrate moieties of glycoproteins.</text>
</comment>
<dbReference type="InterPro" id="IPR057739">
    <property type="entry name" value="Glyco_hydro_29_N"/>
</dbReference>
<keyword evidence="6" id="KW-0326">Glycosidase</keyword>
<dbReference type="PIRSF" id="PIRSF001092">
    <property type="entry name" value="Alpha-L-fucosidase"/>
    <property type="match status" value="1"/>
</dbReference>
<proteinExistence type="inferred from homology"/>
<dbReference type="SUPFAM" id="SSF51445">
    <property type="entry name" value="(Trans)glycosidases"/>
    <property type="match status" value="1"/>
</dbReference>
<dbReference type="Pfam" id="PF01120">
    <property type="entry name" value="Alpha_L_fucos"/>
    <property type="match status" value="1"/>
</dbReference>
<dbReference type="PANTHER" id="PTHR10030">
    <property type="entry name" value="ALPHA-L-FUCOSIDASE"/>
    <property type="match status" value="1"/>
</dbReference>
<evidence type="ECO:0000256" key="4">
    <source>
        <dbReference type="ARBA" id="ARBA00022729"/>
    </source>
</evidence>
<evidence type="ECO:0000313" key="10">
    <source>
        <dbReference type="Proteomes" id="UP001250698"/>
    </source>
</evidence>
<evidence type="ECO:0000259" key="8">
    <source>
        <dbReference type="Pfam" id="PF01120"/>
    </source>
</evidence>
<dbReference type="SMART" id="SM00812">
    <property type="entry name" value="Alpha_L_fucos"/>
    <property type="match status" value="1"/>
</dbReference>
<evidence type="ECO:0000313" key="9">
    <source>
        <dbReference type="EMBL" id="MDU0372850.1"/>
    </source>
</evidence>
<dbReference type="EMBL" id="JAWDJT010000021">
    <property type="protein sequence ID" value="MDU0372850.1"/>
    <property type="molecule type" value="Genomic_DNA"/>
</dbReference>
<comment type="caution">
    <text evidence="9">The sequence shown here is derived from an EMBL/GenBank/DDBJ whole genome shotgun (WGS) entry which is preliminary data.</text>
</comment>
<dbReference type="EC" id="3.2.1.51" evidence="3"/>
<gene>
    <name evidence="9" type="ORF">ROI90_20755</name>
</gene>
<keyword evidence="10" id="KW-1185">Reference proteome</keyword>
<feature type="signal peptide" evidence="7">
    <location>
        <begin position="1"/>
        <end position="23"/>
    </location>
</feature>
<dbReference type="Gene3D" id="2.60.40.1180">
    <property type="entry name" value="Golgi alpha-mannosidase II"/>
    <property type="match status" value="1"/>
</dbReference>
<dbReference type="RefSeq" id="WP_316000205.1">
    <property type="nucleotide sequence ID" value="NZ_JAWDJT010000021.1"/>
</dbReference>
<dbReference type="Gene3D" id="3.20.20.80">
    <property type="entry name" value="Glycosidases"/>
    <property type="match status" value="1"/>
</dbReference>
<evidence type="ECO:0000256" key="2">
    <source>
        <dbReference type="ARBA" id="ARBA00007951"/>
    </source>
</evidence>
<dbReference type="PANTHER" id="PTHR10030:SF37">
    <property type="entry name" value="ALPHA-L-FUCOSIDASE-RELATED"/>
    <property type="match status" value="1"/>
</dbReference>
<evidence type="ECO:0000256" key="3">
    <source>
        <dbReference type="ARBA" id="ARBA00012662"/>
    </source>
</evidence>
<evidence type="ECO:0000256" key="7">
    <source>
        <dbReference type="SAM" id="SignalP"/>
    </source>
</evidence>
<name>A0ABU3TNA2_9BACT</name>
<dbReference type="Proteomes" id="UP001250698">
    <property type="component" value="Unassembled WGS sequence"/>
</dbReference>